<dbReference type="CDD" id="cd04462">
    <property type="entry name" value="S1_RNAPII_Rpb7"/>
    <property type="match status" value="1"/>
</dbReference>
<dbReference type="Gene3D" id="3.30.1490.120">
    <property type="entry name" value="RNA polymerase Rpb7-like, N-terminal domain"/>
    <property type="match status" value="1"/>
</dbReference>
<dbReference type="PANTHER" id="PTHR12709:SF4">
    <property type="entry name" value="DNA-DIRECTED RNA POLYMERASE II SUBUNIT RPB7"/>
    <property type="match status" value="1"/>
</dbReference>
<dbReference type="Pfam" id="PF00575">
    <property type="entry name" value="S1"/>
    <property type="match status" value="1"/>
</dbReference>
<protein>
    <recommendedName>
        <fullName evidence="6">DNA-directed RNA polymerase subunit</fullName>
    </recommendedName>
</protein>
<comment type="similarity">
    <text evidence="2">Belongs to the eukaryotic RPB7/RPC8 RNA polymerase subunit family.</text>
</comment>
<dbReference type="FunFam" id="3.30.1490.120:FF:000001">
    <property type="entry name" value="DNA-directed RNA polymerase II subunit RPB7"/>
    <property type="match status" value="1"/>
</dbReference>
<feature type="domain" description="S1 motif" evidence="7">
    <location>
        <begin position="77"/>
        <end position="152"/>
    </location>
</feature>
<dbReference type="InterPro" id="IPR045113">
    <property type="entry name" value="Rpb7-like"/>
</dbReference>
<evidence type="ECO:0000256" key="4">
    <source>
        <dbReference type="ARBA" id="ARBA00023163"/>
    </source>
</evidence>
<dbReference type="GO" id="GO:0003697">
    <property type="term" value="F:single-stranded DNA binding"/>
    <property type="evidence" value="ECO:0007669"/>
    <property type="project" value="TreeGrafter"/>
</dbReference>
<dbReference type="CDD" id="cd04329">
    <property type="entry name" value="RNAP_II_Rpb7_N"/>
    <property type="match status" value="1"/>
</dbReference>
<dbReference type="OrthoDB" id="1162399at2759"/>
<evidence type="ECO:0000313" key="10">
    <source>
        <dbReference type="Proteomes" id="UP000053259"/>
    </source>
</evidence>
<evidence type="ECO:0000256" key="1">
    <source>
        <dbReference type="ARBA" id="ARBA00004123"/>
    </source>
</evidence>
<dbReference type="InterPro" id="IPR003029">
    <property type="entry name" value="S1_domain"/>
</dbReference>
<dbReference type="InterPro" id="IPR012340">
    <property type="entry name" value="NA-bd_OB-fold"/>
</dbReference>
<comment type="function">
    <text evidence="6">DNA-dependent RNA polymerase which catalyzes the transcription of DNA into RNA using the four ribonucleoside triphosphates as substrates.</text>
</comment>
<dbReference type="GO" id="GO:0000932">
    <property type="term" value="C:P-body"/>
    <property type="evidence" value="ECO:0007669"/>
    <property type="project" value="TreeGrafter"/>
</dbReference>
<evidence type="ECO:0000313" key="9">
    <source>
        <dbReference type="EMBL" id="KIW00983.1"/>
    </source>
</evidence>
<evidence type="ECO:0000256" key="5">
    <source>
        <dbReference type="ARBA" id="ARBA00023242"/>
    </source>
</evidence>
<sequence>MFFVKEEERVITLHPSFFGPHIKRYLDDKLLSDVEGTLQGDYFVVCVLEPHEYSEGKIVPGSAFAEYKVHYRAIVWKPFKGEIVDAQVSAIQPNGFFVAIGPMQVFIGRAQIPSDIKYDAQATPPQWTDHADQIIEKGTQIRLRLKGIRSEMGSLFAIGGIREDYLGVLEG</sequence>
<dbReference type="InterPro" id="IPR005576">
    <property type="entry name" value="Rpb7-like_N"/>
</dbReference>
<keyword evidence="4 6" id="KW-0804">Transcription</keyword>
<dbReference type="GeneID" id="27315478"/>
<dbReference type="Proteomes" id="UP000053259">
    <property type="component" value="Unassembled WGS sequence"/>
</dbReference>
<dbReference type="STRING" id="253628.A0A0D2A2L5"/>
<dbReference type="InParanoid" id="A0A0D2A2L5"/>
<gene>
    <name evidence="9" type="ORF">PV09_07505</name>
</gene>
<evidence type="ECO:0000256" key="6">
    <source>
        <dbReference type="RuleBase" id="RU369086"/>
    </source>
</evidence>
<evidence type="ECO:0000256" key="2">
    <source>
        <dbReference type="ARBA" id="ARBA00009307"/>
    </source>
</evidence>
<dbReference type="FunCoup" id="A0A0D2A2L5">
    <property type="interactions" value="1032"/>
</dbReference>
<dbReference type="GO" id="GO:0005665">
    <property type="term" value="C:RNA polymerase II, core complex"/>
    <property type="evidence" value="ECO:0007669"/>
    <property type="project" value="TreeGrafter"/>
</dbReference>
<keyword evidence="10" id="KW-1185">Reference proteome</keyword>
<evidence type="ECO:0000259" key="7">
    <source>
        <dbReference type="Pfam" id="PF00575"/>
    </source>
</evidence>
<dbReference type="GO" id="GO:0031369">
    <property type="term" value="F:translation initiation factor binding"/>
    <property type="evidence" value="ECO:0007669"/>
    <property type="project" value="TreeGrafter"/>
</dbReference>
<dbReference type="HOGENOM" id="CLU_085878_2_0_1"/>
<feature type="domain" description="RNA polymerase Rpb7-like N-terminal" evidence="8">
    <location>
        <begin position="8"/>
        <end position="62"/>
    </location>
</feature>
<dbReference type="SUPFAM" id="SSF88798">
    <property type="entry name" value="N-terminal, heterodimerisation domain of RBP7 (RpoE)"/>
    <property type="match status" value="1"/>
</dbReference>
<proteinExistence type="inferred from homology"/>
<name>A0A0D2A2L5_9PEZI</name>
<dbReference type="PANTHER" id="PTHR12709">
    <property type="entry name" value="DNA-DIRECTED RNA POLYMERASE II, III"/>
    <property type="match status" value="1"/>
</dbReference>
<reference evidence="9 10" key="1">
    <citation type="submission" date="2015-01" db="EMBL/GenBank/DDBJ databases">
        <title>The Genome Sequence of Ochroconis gallopava CBS43764.</title>
        <authorList>
            <consortium name="The Broad Institute Genomics Platform"/>
            <person name="Cuomo C."/>
            <person name="de Hoog S."/>
            <person name="Gorbushina A."/>
            <person name="Stielow B."/>
            <person name="Teixiera M."/>
            <person name="Abouelleil A."/>
            <person name="Chapman S.B."/>
            <person name="Priest M."/>
            <person name="Young S.K."/>
            <person name="Wortman J."/>
            <person name="Nusbaum C."/>
            <person name="Birren B."/>
        </authorList>
    </citation>
    <scope>NUCLEOTIDE SEQUENCE [LARGE SCALE GENOMIC DNA]</scope>
    <source>
        <strain evidence="9 10">CBS 43764</strain>
    </source>
</reference>
<dbReference type="InterPro" id="IPR036898">
    <property type="entry name" value="RNA_pol_Rpb7-like_N_sf"/>
</dbReference>
<dbReference type="AlphaFoldDB" id="A0A0D2A2L5"/>
<dbReference type="GO" id="GO:0060213">
    <property type="term" value="P:positive regulation of nuclear-transcribed mRNA poly(A) tail shortening"/>
    <property type="evidence" value="ECO:0007669"/>
    <property type="project" value="TreeGrafter"/>
</dbReference>
<dbReference type="Pfam" id="PF03876">
    <property type="entry name" value="SHS2_Rpb7-N"/>
    <property type="match status" value="1"/>
</dbReference>
<comment type="subcellular location">
    <subcellularLocation>
        <location evidence="1 6">Nucleus</location>
    </subcellularLocation>
</comment>
<organism evidence="9 10">
    <name type="scientific">Verruconis gallopava</name>
    <dbReference type="NCBI Taxonomy" id="253628"/>
    <lineage>
        <taxon>Eukaryota</taxon>
        <taxon>Fungi</taxon>
        <taxon>Dikarya</taxon>
        <taxon>Ascomycota</taxon>
        <taxon>Pezizomycotina</taxon>
        <taxon>Dothideomycetes</taxon>
        <taxon>Pleosporomycetidae</taxon>
        <taxon>Venturiales</taxon>
        <taxon>Sympoventuriaceae</taxon>
        <taxon>Verruconis</taxon>
    </lineage>
</organism>
<evidence type="ECO:0000259" key="8">
    <source>
        <dbReference type="Pfam" id="PF03876"/>
    </source>
</evidence>
<dbReference type="RefSeq" id="XP_016210852.1">
    <property type="nucleotide sequence ID" value="XM_016361277.1"/>
</dbReference>
<keyword evidence="5 6" id="KW-0539">Nucleus</keyword>
<dbReference type="VEuPathDB" id="FungiDB:PV09_07505"/>
<dbReference type="EMBL" id="KN847558">
    <property type="protein sequence ID" value="KIW00983.1"/>
    <property type="molecule type" value="Genomic_DNA"/>
</dbReference>
<accession>A0A0D2A2L5</accession>
<dbReference type="Gene3D" id="2.40.50.140">
    <property type="entry name" value="Nucleic acid-binding proteins"/>
    <property type="match status" value="1"/>
</dbReference>
<dbReference type="GO" id="GO:0006367">
    <property type="term" value="P:transcription initiation at RNA polymerase II promoter"/>
    <property type="evidence" value="ECO:0007669"/>
    <property type="project" value="TreeGrafter"/>
</dbReference>
<dbReference type="SUPFAM" id="SSF50249">
    <property type="entry name" value="Nucleic acid-binding proteins"/>
    <property type="match status" value="1"/>
</dbReference>
<dbReference type="GO" id="GO:0045948">
    <property type="term" value="P:positive regulation of translational initiation"/>
    <property type="evidence" value="ECO:0007669"/>
    <property type="project" value="TreeGrafter"/>
</dbReference>
<dbReference type="GO" id="GO:0003727">
    <property type="term" value="F:single-stranded RNA binding"/>
    <property type="evidence" value="ECO:0007669"/>
    <property type="project" value="TreeGrafter"/>
</dbReference>
<evidence type="ECO:0000256" key="3">
    <source>
        <dbReference type="ARBA" id="ARBA00022478"/>
    </source>
</evidence>
<dbReference type="FunFam" id="2.40.50.140:FF:000043">
    <property type="entry name" value="DNA-directed RNA polymerase II subunit RPB7"/>
    <property type="match status" value="1"/>
</dbReference>
<keyword evidence="3 6" id="KW-0240">DNA-directed RNA polymerase</keyword>